<protein>
    <recommendedName>
        <fullName evidence="3">Acetylglutamate kinase</fullName>
    </recommendedName>
</protein>
<keyword evidence="2" id="KW-1185">Reference proteome</keyword>
<accession>A0A4Z0Y272</accession>
<comment type="caution">
    <text evidence="1">The sequence shown here is derived from an EMBL/GenBank/DDBJ whole genome shotgun (WGS) entry which is preliminary data.</text>
</comment>
<evidence type="ECO:0000313" key="1">
    <source>
        <dbReference type="EMBL" id="TGJ78029.1"/>
    </source>
</evidence>
<gene>
    <name evidence="1" type="ORF">CAGA_04390</name>
</gene>
<dbReference type="EMBL" id="SRMQ01000001">
    <property type="protein sequence ID" value="TGJ78029.1"/>
    <property type="molecule type" value="Genomic_DNA"/>
</dbReference>
<evidence type="ECO:0008006" key="3">
    <source>
        <dbReference type="Google" id="ProtNLM"/>
    </source>
</evidence>
<name>A0A4Z0Y272_9FIRM</name>
<proteinExistence type="predicted"/>
<reference evidence="1 2" key="1">
    <citation type="submission" date="2019-04" db="EMBL/GenBank/DDBJ databases">
        <authorList>
            <person name="Poehlein A."/>
            <person name="Bengelsdorf F.R."/>
            <person name="Duerre P."/>
            <person name="Daniel R."/>
        </authorList>
    </citation>
    <scope>NUCLEOTIDE SEQUENCE [LARGE SCALE GENOMIC DNA]</scope>
    <source>
        <strain evidence="1 2">BS-1</strain>
    </source>
</reference>
<dbReference type="RefSeq" id="WP_135657235.1">
    <property type="nucleotide sequence ID" value="NZ_JAJUFJ010000001.1"/>
</dbReference>
<dbReference type="Proteomes" id="UP000297714">
    <property type="component" value="Unassembled WGS sequence"/>
</dbReference>
<evidence type="ECO:0000313" key="2">
    <source>
        <dbReference type="Proteomes" id="UP000297714"/>
    </source>
</evidence>
<organism evidence="1 2">
    <name type="scientific">Caproiciproducens galactitolivorans</name>
    <dbReference type="NCBI Taxonomy" id="642589"/>
    <lineage>
        <taxon>Bacteria</taxon>
        <taxon>Bacillati</taxon>
        <taxon>Bacillota</taxon>
        <taxon>Clostridia</taxon>
        <taxon>Eubacteriales</taxon>
        <taxon>Acutalibacteraceae</taxon>
        <taxon>Caproiciproducens</taxon>
    </lineage>
</organism>
<dbReference type="OrthoDB" id="2603324at2"/>
<sequence length="175" mass="20740">MNDNCEFTNLFRKLWQDHIQWTRSFIISTAADLGDLQYVTKRLLRNPTDFYNALKPHYGEEKARRFEKLLTDHLLIASRLVKSAKAGDSETANEERRKWYSNADQIARFLANINPYWSENQWKIMLHEHLKLTEDEATNRLMGQYAKDIALYDIIEDQALMMADYMAKGIKRQFD</sequence>
<dbReference type="AlphaFoldDB" id="A0A4Z0Y272"/>